<dbReference type="WBParaSite" id="sdigi.contig6.g744.t1">
    <property type="protein sequence ID" value="sdigi.contig6.g744.t1"/>
    <property type="gene ID" value="sdigi.contig6.g744"/>
</dbReference>
<accession>A0A915Q1X2</accession>
<evidence type="ECO:0000313" key="3">
    <source>
        <dbReference type="WBParaSite" id="sdigi.contig6.g744.t1"/>
    </source>
</evidence>
<evidence type="ECO:0000313" key="2">
    <source>
        <dbReference type="Proteomes" id="UP000887581"/>
    </source>
</evidence>
<keyword evidence="1" id="KW-1133">Transmembrane helix</keyword>
<evidence type="ECO:0000256" key="1">
    <source>
        <dbReference type="SAM" id="Phobius"/>
    </source>
</evidence>
<protein>
    <submittedName>
        <fullName evidence="3">Endoplasmic reticulum transmembrane protein</fullName>
    </submittedName>
</protein>
<proteinExistence type="predicted"/>
<keyword evidence="2" id="KW-1185">Reference proteome</keyword>
<reference evidence="3" key="1">
    <citation type="submission" date="2022-11" db="UniProtKB">
        <authorList>
            <consortium name="WormBaseParasite"/>
        </authorList>
    </citation>
    <scope>IDENTIFICATION</scope>
</reference>
<feature type="transmembrane region" description="Helical" evidence="1">
    <location>
        <begin position="114"/>
        <end position="132"/>
    </location>
</feature>
<name>A0A915Q1X2_9BILA</name>
<dbReference type="AlphaFoldDB" id="A0A915Q1X2"/>
<keyword evidence="1" id="KW-0472">Membrane</keyword>
<keyword evidence="1" id="KW-0812">Transmembrane</keyword>
<sequence>MLPRWDRIFSLVTFLTCVILKLRSVLHRLLCIMLGVLKGRVSMVHGNRARHIVYGQQNTSKPTSNNGHIEEIQKKIIELEKITHRSVVKGREVLWSNTSDYMKANGAHQQLRKVLTACAVVMAINVFFFIQAGRDLKRRRRDNMIEREMQRKEQNLSGEERYKIGKPFVVS</sequence>
<organism evidence="2 3">
    <name type="scientific">Setaria digitata</name>
    <dbReference type="NCBI Taxonomy" id="48799"/>
    <lineage>
        <taxon>Eukaryota</taxon>
        <taxon>Metazoa</taxon>
        <taxon>Ecdysozoa</taxon>
        <taxon>Nematoda</taxon>
        <taxon>Chromadorea</taxon>
        <taxon>Rhabditida</taxon>
        <taxon>Spirurina</taxon>
        <taxon>Spiruromorpha</taxon>
        <taxon>Filarioidea</taxon>
        <taxon>Setariidae</taxon>
        <taxon>Setaria</taxon>
    </lineage>
</organism>
<dbReference type="Proteomes" id="UP000887581">
    <property type="component" value="Unplaced"/>
</dbReference>